<proteinExistence type="predicted"/>
<name>A0ACC1PQW6_9PEZI</name>
<gene>
    <name evidence="1" type="ORF">NUW58_g11</name>
</gene>
<sequence>MRPPTFDVTPEARASGGAFLRRQLWSRPPVVSRKDVDLAGKTAIITGANSGIGLECGRQLLSLGLSKLILAVRKVWKLDLSINISILAFIERTKSLNRLDIVVHNAGITLARQQHNKITHHDEVIQVNYLATALLTVLLLPVLKSKNPSRPGRLVIVSSDVASWAQFKEKNSTPLLPAFDKKETFDGHDRYSTSKLLGQLFLTELSKRIPASYGVVVNLANPGLCYGSGLNRDSDGTVVGFIFGIFKLVLGYSCAVGARQLTDAAVKHGDESHGQYLEEGKVLPMAPLVYTNEGEKIAEVLWRETMKELSFAHVEDIIKGIST</sequence>
<dbReference type="Proteomes" id="UP001143856">
    <property type="component" value="Unassembled WGS sequence"/>
</dbReference>
<reference evidence="1" key="1">
    <citation type="submission" date="2022-10" db="EMBL/GenBank/DDBJ databases">
        <title>Genome Sequence of Xylaria curta.</title>
        <authorList>
            <person name="Buettner E."/>
        </authorList>
    </citation>
    <scope>NUCLEOTIDE SEQUENCE</scope>
    <source>
        <strain evidence="1">Babe10</strain>
    </source>
</reference>
<dbReference type="EMBL" id="JAPDGR010000002">
    <property type="protein sequence ID" value="KAJ2999381.1"/>
    <property type="molecule type" value="Genomic_DNA"/>
</dbReference>
<protein>
    <submittedName>
        <fullName evidence="1">Uncharacterized protein</fullName>
    </submittedName>
</protein>
<evidence type="ECO:0000313" key="2">
    <source>
        <dbReference type="Proteomes" id="UP001143856"/>
    </source>
</evidence>
<organism evidence="1 2">
    <name type="scientific">Xylaria curta</name>
    <dbReference type="NCBI Taxonomy" id="42375"/>
    <lineage>
        <taxon>Eukaryota</taxon>
        <taxon>Fungi</taxon>
        <taxon>Dikarya</taxon>
        <taxon>Ascomycota</taxon>
        <taxon>Pezizomycotina</taxon>
        <taxon>Sordariomycetes</taxon>
        <taxon>Xylariomycetidae</taxon>
        <taxon>Xylariales</taxon>
        <taxon>Xylariaceae</taxon>
        <taxon>Xylaria</taxon>
    </lineage>
</organism>
<keyword evidence="2" id="KW-1185">Reference proteome</keyword>
<comment type="caution">
    <text evidence="1">The sequence shown here is derived from an EMBL/GenBank/DDBJ whole genome shotgun (WGS) entry which is preliminary data.</text>
</comment>
<evidence type="ECO:0000313" key="1">
    <source>
        <dbReference type="EMBL" id="KAJ2999381.1"/>
    </source>
</evidence>
<accession>A0ACC1PQW6</accession>